<dbReference type="InterPro" id="IPR046568">
    <property type="entry name" value="DUF6722"/>
</dbReference>
<evidence type="ECO:0000256" key="1">
    <source>
        <dbReference type="SAM" id="Phobius"/>
    </source>
</evidence>
<name>A0A1T4NKQ3_9BACT</name>
<keyword evidence="1" id="KW-0472">Membrane</keyword>
<dbReference type="Proteomes" id="UP000190065">
    <property type="component" value="Unassembled WGS sequence"/>
</dbReference>
<organism evidence="2 3">
    <name type="scientific">Segatella oulorum</name>
    <dbReference type="NCBI Taxonomy" id="28136"/>
    <lineage>
        <taxon>Bacteria</taxon>
        <taxon>Pseudomonadati</taxon>
        <taxon>Bacteroidota</taxon>
        <taxon>Bacteroidia</taxon>
        <taxon>Bacteroidales</taxon>
        <taxon>Prevotellaceae</taxon>
        <taxon>Segatella</taxon>
    </lineage>
</organism>
<evidence type="ECO:0000313" key="2">
    <source>
        <dbReference type="EMBL" id="SJZ79656.1"/>
    </source>
</evidence>
<dbReference type="AlphaFoldDB" id="A0A1T4NKQ3"/>
<dbReference type="Pfam" id="PF20482">
    <property type="entry name" value="DUF6722"/>
    <property type="match status" value="1"/>
</dbReference>
<sequence length="69" mass="7928">MNTKKREKLGDLMLDIAKYIITAILILACFSGSDEWKWYDFIYPVIVVGVMIGVSLFLIDGKEDENKKQ</sequence>
<keyword evidence="1" id="KW-0812">Transmembrane</keyword>
<proteinExistence type="predicted"/>
<feature type="transmembrane region" description="Helical" evidence="1">
    <location>
        <begin position="39"/>
        <end position="59"/>
    </location>
</feature>
<keyword evidence="1" id="KW-1133">Transmembrane helix</keyword>
<dbReference type="STRING" id="28136.SAMN02745202_01107"/>
<dbReference type="PROSITE" id="PS51257">
    <property type="entry name" value="PROKAR_LIPOPROTEIN"/>
    <property type="match status" value="1"/>
</dbReference>
<accession>A0A1T4NKQ3</accession>
<gene>
    <name evidence="2" type="ORF">SAMN02745202_01107</name>
</gene>
<dbReference type="EMBL" id="FUXK01000010">
    <property type="protein sequence ID" value="SJZ79656.1"/>
    <property type="molecule type" value="Genomic_DNA"/>
</dbReference>
<protein>
    <submittedName>
        <fullName evidence="2">Uncharacterized protein</fullName>
    </submittedName>
</protein>
<reference evidence="2 3" key="1">
    <citation type="submission" date="2017-02" db="EMBL/GenBank/DDBJ databases">
        <authorList>
            <person name="Peterson S.W."/>
        </authorList>
    </citation>
    <scope>NUCLEOTIDE SEQUENCE [LARGE SCALE GENOMIC DNA]</scope>
    <source>
        <strain evidence="2 3">ATCC 43324</strain>
    </source>
</reference>
<evidence type="ECO:0000313" key="3">
    <source>
        <dbReference type="Proteomes" id="UP000190065"/>
    </source>
</evidence>
<dbReference type="RefSeq" id="WP_025070628.1">
    <property type="nucleotide sequence ID" value="NZ_FUXK01000010.1"/>
</dbReference>
<feature type="transmembrane region" description="Helical" evidence="1">
    <location>
        <begin position="12"/>
        <end position="33"/>
    </location>
</feature>